<dbReference type="AlphaFoldDB" id="A0A9X4P7V5"/>
<accession>A0A9X4P7V5</accession>
<dbReference type="InterPro" id="IPR041657">
    <property type="entry name" value="HTH_17"/>
</dbReference>
<reference evidence="2" key="1">
    <citation type="submission" date="2016-03" db="EMBL/GenBank/DDBJ databases">
        <title>Co-evolution between Pasteurellaceae and their hosts.</title>
        <authorList>
            <person name="Hansen M.J."/>
            <person name="Bojesen A.M."/>
            <person name="Planet P."/>
        </authorList>
    </citation>
    <scope>NUCLEOTIDE SEQUENCE</scope>
    <source>
        <strain evidence="2">146/S8/89</strain>
    </source>
</reference>
<dbReference type="RefSeq" id="WP_279571638.1">
    <property type="nucleotide sequence ID" value="NZ_LWID01000001.1"/>
</dbReference>
<protein>
    <recommendedName>
        <fullName evidence="1">Helix-turn-helix domain-containing protein</fullName>
    </recommendedName>
</protein>
<keyword evidence="3" id="KW-1185">Reference proteome</keyword>
<comment type="caution">
    <text evidence="2">The sequence shown here is derived from an EMBL/GenBank/DDBJ whole genome shotgun (WGS) entry which is preliminary data.</text>
</comment>
<evidence type="ECO:0000259" key="1">
    <source>
        <dbReference type="Pfam" id="PF12728"/>
    </source>
</evidence>
<dbReference type="Pfam" id="PF12728">
    <property type="entry name" value="HTH_17"/>
    <property type="match status" value="1"/>
</dbReference>
<gene>
    <name evidence="2" type="ORF">A6A20_00475</name>
</gene>
<dbReference type="InterPro" id="IPR009061">
    <property type="entry name" value="DNA-bd_dom_put_sf"/>
</dbReference>
<dbReference type="Gene3D" id="1.10.238.160">
    <property type="match status" value="1"/>
</dbReference>
<evidence type="ECO:0000313" key="3">
    <source>
        <dbReference type="Proteomes" id="UP001155500"/>
    </source>
</evidence>
<dbReference type="Proteomes" id="UP001155500">
    <property type="component" value="Unassembled WGS sequence"/>
</dbReference>
<dbReference type="EMBL" id="LWID01000001">
    <property type="protein sequence ID" value="MDG6894138.1"/>
    <property type="molecule type" value="Genomic_DNA"/>
</dbReference>
<proteinExistence type="predicted"/>
<feature type="domain" description="Helix-turn-helix" evidence="1">
    <location>
        <begin position="9"/>
        <end position="57"/>
    </location>
</feature>
<evidence type="ECO:0000313" key="2">
    <source>
        <dbReference type="EMBL" id="MDG6894138.1"/>
    </source>
</evidence>
<dbReference type="SUPFAM" id="SSF46955">
    <property type="entry name" value="Putative DNA-binding domain"/>
    <property type="match status" value="1"/>
</dbReference>
<organism evidence="2 3">
    <name type="scientific">Volucribacter amazonae</name>
    <dbReference type="NCBI Taxonomy" id="256731"/>
    <lineage>
        <taxon>Bacteria</taxon>
        <taxon>Pseudomonadati</taxon>
        <taxon>Pseudomonadota</taxon>
        <taxon>Gammaproteobacteria</taxon>
        <taxon>Pasteurellales</taxon>
        <taxon>Pasteurellaceae</taxon>
        <taxon>Volucribacter</taxon>
    </lineage>
</organism>
<sequence length="68" mass="7951">MTEQVERRLTVKELRELGNVSHTFIYREVKAGRLAPPEKWGRSSRWKESDVKAWLAKFDNKGGDNGQY</sequence>
<name>A0A9X4P7V5_9PAST</name>